<gene>
    <name evidence="3" type="ORF">A4R35_03735</name>
</gene>
<keyword evidence="4" id="KW-1185">Reference proteome</keyword>
<dbReference type="PRINTS" id="PR00081">
    <property type="entry name" value="GDHRDH"/>
</dbReference>
<dbReference type="SUPFAM" id="SSF51735">
    <property type="entry name" value="NAD(P)-binding Rossmann-fold domains"/>
    <property type="match status" value="1"/>
</dbReference>
<dbReference type="Proteomes" id="UP000248706">
    <property type="component" value="Unassembled WGS sequence"/>
</dbReference>
<comment type="similarity">
    <text evidence="1">Belongs to the short-chain dehydrogenases/reductases (SDR) family.</text>
</comment>
<comment type="caution">
    <text evidence="3">The sequence shown here is derived from an EMBL/GenBank/DDBJ whole genome shotgun (WGS) entry which is preliminary data.</text>
</comment>
<evidence type="ECO:0000256" key="1">
    <source>
        <dbReference type="ARBA" id="ARBA00006484"/>
    </source>
</evidence>
<dbReference type="Gene3D" id="3.40.50.720">
    <property type="entry name" value="NAD(P)-binding Rossmann-like Domain"/>
    <property type="match status" value="1"/>
</dbReference>
<dbReference type="InterPro" id="IPR036291">
    <property type="entry name" value="NAD(P)-bd_dom_sf"/>
</dbReference>
<dbReference type="Pfam" id="PF13561">
    <property type="entry name" value="adh_short_C2"/>
    <property type="match status" value="1"/>
</dbReference>
<proteinExistence type="inferred from homology"/>
<evidence type="ECO:0000313" key="3">
    <source>
        <dbReference type="EMBL" id="RAQ94632.1"/>
    </source>
</evidence>
<dbReference type="OrthoDB" id="9803333at2"/>
<dbReference type="EMBL" id="MCIF01000002">
    <property type="protein sequence ID" value="RAQ94632.1"/>
    <property type="molecule type" value="Genomic_DNA"/>
</dbReference>
<dbReference type="RefSeq" id="WP_112426697.1">
    <property type="nucleotide sequence ID" value="NZ_MCIF01000002.1"/>
</dbReference>
<reference evidence="3 4" key="1">
    <citation type="submission" date="2016-08" db="EMBL/GenBank/DDBJ databases">
        <title>Analysis of Carbohydrate Active Enzymes in Thermogemmatispora T81 Reveals Carbohydrate Degradation Ability.</title>
        <authorList>
            <person name="Tomazini A."/>
            <person name="Lal S."/>
            <person name="Stott M."/>
            <person name="Henrissat B."/>
            <person name="Polikarpov I."/>
            <person name="Sparling R."/>
            <person name="Levin D.B."/>
        </authorList>
    </citation>
    <scope>NUCLEOTIDE SEQUENCE [LARGE SCALE GENOMIC DNA]</scope>
    <source>
        <strain evidence="3 4">T81</strain>
    </source>
</reference>
<dbReference type="AlphaFoldDB" id="A0A328VF15"/>
<accession>A0A328VF15</accession>
<dbReference type="FunFam" id="3.40.50.720:FF:000084">
    <property type="entry name" value="Short-chain dehydrogenase reductase"/>
    <property type="match status" value="1"/>
</dbReference>
<name>A0A328VF15_9CHLR</name>
<evidence type="ECO:0000256" key="2">
    <source>
        <dbReference type="ARBA" id="ARBA00023002"/>
    </source>
</evidence>
<dbReference type="InterPro" id="IPR002347">
    <property type="entry name" value="SDR_fam"/>
</dbReference>
<dbReference type="PANTHER" id="PTHR42879">
    <property type="entry name" value="3-OXOACYL-(ACYL-CARRIER-PROTEIN) REDUCTASE"/>
    <property type="match status" value="1"/>
</dbReference>
<dbReference type="PANTHER" id="PTHR42879:SF6">
    <property type="entry name" value="NADPH-DEPENDENT REDUCTASE BACG"/>
    <property type="match status" value="1"/>
</dbReference>
<dbReference type="GO" id="GO:0016491">
    <property type="term" value="F:oxidoreductase activity"/>
    <property type="evidence" value="ECO:0007669"/>
    <property type="project" value="UniProtKB-KW"/>
</dbReference>
<sequence>MDLGLRGKRALVTAASRGLGRACATTLAAEGAQVVIAARQHETLEQCAASLREATGSQVIAIPADLRVAEQIEALVQQTVAVLGGLEILVHNTGGPPGGGLEDCSDTHWQDAYDLVLLSAVRLVRAALPFLRQHPGEGRIIFLTSSAAKQPIAGLVLSNALRPGVVGLAKTLSRELASAGITVNSVCPGRIATERLRQGQQVQRALAQGCTEEEAFQELAQEVPLGRLGRPEEVGALVAFLASQQAGYITGAAIQVDGGFIQGLW</sequence>
<dbReference type="CDD" id="cd05344">
    <property type="entry name" value="BKR_like_SDR_like"/>
    <property type="match status" value="1"/>
</dbReference>
<organism evidence="3 4">
    <name type="scientific">Thermogemmatispora tikiterensis</name>
    <dbReference type="NCBI Taxonomy" id="1825093"/>
    <lineage>
        <taxon>Bacteria</taxon>
        <taxon>Bacillati</taxon>
        <taxon>Chloroflexota</taxon>
        <taxon>Ktedonobacteria</taxon>
        <taxon>Thermogemmatisporales</taxon>
        <taxon>Thermogemmatisporaceae</taxon>
        <taxon>Thermogemmatispora</taxon>
    </lineage>
</organism>
<dbReference type="InterPro" id="IPR050259">
    <property type="entry name" value="SDR"/>
</dbReference>
<evidence type="ECO:0000313" key="4">
    <source>
        <dbReference type="Proteomes" id="UP000248706"/>
    </source>
</evidence>
<protein>
    <submittedName>
        <fullName evidence="3">3-oxoacyl-ACP reductase</fullName>
    </submittedName>
</protein>
<keyword evidence="2" id="KW-0560">Oxidoreductase</keyword>